<organism evidence="2 3">
    <name type="scientific">Pleurodeles waltl</name>
    <name type="common">Iberian ribbed newt</name>
    <dbReference type="NCBI Taxonomy" id="8319"/>
    <lineage>
        <taxon>Eukaryota</taxon>
        <taxon>Metazoa</taxon>
        <taxon>Chordata</taxon>
        <taxon>Craniata</taxon>
        <taxon>Vertebrata</taxon>
        <taxon>Euteleostomi</taxon>
        <taxon>Amphibia</taxon>
        <taxon>Batrachia</taxon>
        <taxon>Caudata</taxon>
        <taxon>Salamandroidea</taxon>
        <taxon>Salamandridae</taxon>
        <taxon>Pleurodelinae</taxon>
        <taxon>Pleurodeles</taxon>
    </lineage>
</organism>
<evidence type="ECO:0000256" key="1">
    <source>
        <dbReference type="SAM" id="MobiDB-lite"/>
    </source>
</evidence>
<protein>
    <submittedName>
        <fullName evidence="2">Uncharacterized protein</fullName>
    </submittedName>
</protein>
<dbReference type="EMBL" id="JANPWB010000008">
    <property type="protein sequence ID" value="KAJ1165312.1"/>
    <property type="molecule type" value="Genomic_DNA"/>
</dbReference>
<proteinExistence type="predicted"/>
<dbReference type="AlphaFoldDB" id="A0AAV7SMJ3"/>
<accession>A0AAV7SMJ3</accession>
<keyword evidence="3" id="KW-1185">Reference proteome</keyword>
<evidence type="ECO:0000313" key="3">
    <source>
        <dbReference type="Proteomes" id="UP001066276"/>
    </source>
</evidence>
<reference evidence="2" key="1">
    <citation type="journal article" date="2022" name="bioRxiv">
        <title>Sequencing and chromosome-scale assembly of the giantPleurodeles waltlgenome.</title>
        <authorList>
            <person name="Brown T."/>
            <person name="Elewa A."/>
            <person name="Iarovenko S."/>
            <person name="Subramanian E."/>
            <person name="Araus A.J."/>
            <person name="Petzold A."/>
            <person name="Susuki M."/>
            <person name="Suzuki K.-i.T."/>
            <person name="Hayashi T."/>
            <person name="Toyoda A."/>
            <person name="Oliveira C."/>
            <person name="Osipova E."/>
            <person name="Leigh N.D."/>
            <person name="Simon A."/>
            <person name="Yun M.H."/>
        </authorList>
    </citation>
    <scope>NUCLEOTIDE SEQUENCE</scope>
    <source>
        <strain evidence="2">20211129_DDA</strain>
        <tissue evidence="2">Liver</tissue>
    </source>
</reference>
<gene>
    <name evidence="2" type="ORF">NDU88_005740</name>
</gene>
<sequence>MRPERPELGADRVAPRIPNPLGGRLRLRGRFTKAIYVQESSFRNREGIPAVGAESTQSRLRSAARRDVSPGEETTQVPL</sequence>
<feature type="region of interest" description="Disordered" evidence="1">
    <location>
        <begin position="48"/>
        <end position="79"/>
    </location>
</feature>
<comment type="caution">
    <text evidence="2">The sequence shown here is derived from an EMBL/GenBank/DDBJ whole genome shotgun (WGS) entry which is preliminary data.</text>
</comment>
<evidence type="ECO:0000313" key="2">
    <source>
        <dbReference type="EMBL" id="KAJ1165312.1"/>
    </source>
</evidence>
<dbReference type="Proteomes" id="UP001066276">
    <property type="component" value="Chromosome 4_2"/>
</dbReference>
<name>A0AAV7SMJ3_PLEWA</name>